<organism evidence="1 2">
    <name type="scientific">Thraustotheca clavata</name>
    <dbReference type="NCBI Taxonomy" id="74557"/>
    <lineage>
        <taxon>Eukaryota</taxon>
        <taxon>Sar</taxon>
        <taxon>Stramenopiles</taxon>
        <taxon>Oomycota</taxon>
        <taxon>Saprolegniomycetes</taxon>
        <taxon>Saprolegniales</taxon>
        <taxon>Achlyaceae</taxon>
        <taxon>Thraustotheca</taxon>
    </lineage>
</organism>
<gene>
    <name evidence="1" type="ORF">THRCLA_11740</name>
</gene>
<comment type="caution">
    <text evidence="1">The sequence shown here is derived from an EMBL/GenBank/DDBJ whole genome shotgun (WGS) entry which is preliminary data.</text>
</comment>
<dbReference type="AlphaFoldDB" id="A0A1V9Y6U5"/>
<evidence type="ECO:0000313" key="2">
    <source>
        <dbReference type="Proteomes" id="UP000243217"/>
    </source>
</evidence>
<name>A0A1V9Y6U5_9STRA</name>
<protein>
    <submittedName>
        <fullName evidence="1">Uncharacterized protein</fullName>
    </submittedName>
</protein>
<proteinExistence type="predicted"/>
<evidence type="ECO:0000313" key="1">
    <source>
        <dbReference type="EMBL" id="OQR81429.1"/>
    </source>
</evidence>
<dbReference type="EMBL" id="JNBS01004994">
    <property type="protein sequence ID" value="OQR81429.1"/>
    <property type="molecule type" value="Genomic_DNA"/>
</dbReference>
<dbReference type="Proteomes" id="UP000243217">
    <property type="component" value="Unassembled WGS sequence"/>
</dbReference>
<keyword evidence="2" id="KW-1185">Reference proteome</keyword>
<sequence length="103" mass="11544">MIVQQQVVSLGLVVGIWAGPRCTKYDLDELTYGLPLHSYVKWLVNCGWFGSVLCLSSEAKSGPANEACCRNEEGKKRPRENNVGKNLMLIDLHANLNEFMLVY</sequence>
<reference evidence="1 2" key="1">
    <citation type="journal article" date="2014" name="Genome Biol. Evol.">
        <title>The secreted proteins of Achlya hypogyna and Thraustotheca clavata identify the ancestral oomycete secretome and reveal gene acquisitions by horizontal gene transfer.</title>
        <authorList>
            <person name="Misner I."/>
            <person name="Blouin N."/>
            <person name="Leonard G."/>
            <person name="Richards T.A."/>
            <person name="Lane C.E."/>
        </authorList>
    </citation>
    <scope>NUCLEOTIDE SEQUENCE [LARGE SCALE GENOMIC DNA]</scope>
    <source>
        <strain evidence="1 2">ATCC 34112</strain>
    </source>
</reference>
<accession>A0A1V9Y6U5</accession>